<evidence type="ECO:0000256" key="2">
    <source>
        <dbReference type="SAM" id="Phobius"/>
    </source>
</evidence>
<feature type="compositionally biased region" description="Pro residues" evidence="1">
    <location>
        <begin position="113"/>
        <end position="122"/>
    </location>
</feature>
<dbReference type="EMBL" id="CP002480">
    <property type="protein sequence ID" value="ADW68205.1"/>
    <property type="molecule type" value="Genomic_DNA"/>
</dbReference>
<keyword evidence="2" id="KW-0472">Membrane</keyword>
<gene>
    <name evidence="3" type="ordered locus">AciX9_1142</name>
</gene>
<proteinExistence type="predicted"/>
<dbReference type="KEGG" id="acm:AciX9_1142"/>
<feature type="region of interest" description="Disordered" evidence="1">
    <location>
        <begin position="70"/>
        <end position="122"/>
    </location>
</feature>
<organism evidence="4">
    <name type="scientific">Granulicella tundricola (strain ATCC BAA-1859 / DSM 23138 / MP5ACTX9)</name>
    <dbReference type="NCBI Taxonomy" id="1198114"/>
    <lineage>
        <taxon>Bacteria</taxon>
        <taxon>Pseudomonadati</taxon>
        <taxon>Acidobacteriota</taxon>
        <taxon>Terriglobia</taxon>
        <taxon>Terriglobales</taxon>
        <taxon>Acidobacteriaceae</taxon>
        <taxon>Granulicella</taxon>
    </lineage>
</organism>
<dbReference type="OrthoDB" id="118706at2"/>
<feature type="transmembrane region" description="Helical" evidence="2">
    <location>
        <begin position="158"/>
        <end position="176"/>
    </location>
</feature>
<evidence type="ECO:0008006" key="5">
    <source>
        <dbReference type="Google" id="ProtNLM"/>
    </source>
</evidence>
<keyword evidence="2" id="KW-1133">Transmembrane helix</keyword>
<dbReference type="PaxDb" id="1198114-AciX9_1142"/>
<keyword evidence="4" id="KW-1185">Reference proteome</keyword>
<feature type="transmembrane region" description="Helical" evidence="2">
    <location>
        <begin position="130"/>
        <end position="151"/>
    </location>
</feature>
<dbReference type="AlphaFoldDB" id="E8X3L4"/>
<dbReference type="eggNOG" id="ENOG5032VCA">
    <property type="taxonomic scope" value="Bacteria"/>
</dbReference>
<protein>
    <recommendedName>
        <fullName evidence="5">PepSY-associated TM helix domain protein</fullName>
    </recommendedName>
</protein>
<sequence length="177" mass="19451">MSRNALLKTSRLIHLYFGVFITPALIFFAISGGLQTFGLHETNRDHPNYKPAHWLVVMGQIHKKQTTIVPVRKPQPAAAKPEAPPTPSSDLTAKPEHKHHDADSTQPASDAPKPTPAPEAPKPRPLPLRIFFLIVCVGLFTSTITGLIMSYKYVRNKTLITVTLIAGVVIPILLTLL</sequence>
<reference evidence="4" key="1">
    <citation type="submission" date="2011-01" db="EMBL/GenBank/DDBJ databases">
        <title>Complete sequence of chromosome of Acidobacterium sp. MP5ACTX9.</title>
        <authorList>
            <consortium name="US DOE Joint Genome Institute"/>
            <person name="Lucas S."/>
            <person name="Copeland A."/>
            <person name="Lapidus A."/>
            <person name="Cheng J.-F."/>
            <person name="Goodwin L."/>
            <person name="Pitluck S."/>
            <person name="Teshima H."/>
            <person name="Detter J.C."/>
            <person name="Han C."/>
            <person name="Tapia R."/>
            <person name="Land M."/>
            <person name="Hauser L."/>
            <person name="Kyrpides N."/>
            <person name="Ivanova N."/>
            <person name="Ovchinnikova G."/>
            <person name="Pagani I."/>
            <person name="Rawat S.R."/>
            <person name="Mannisto M."/>
            <person name="Haggblom M.M."/>
            <person name="Woyke T."/>
        </authorList>
    </citation>
    <scope>NUCLEOTIDE SEQUENCE [LARGE SCALE GENOMIC DNA]</scope>
    <source>
        <strain evidence="4">MP5ACTX9</strain>
    </source>
</reference>
<evidence type="ECO:0000313" key="3">
    <source>
        <dbReference type="EMBL" id="ADW68205.1"/>
    </source>
</evidence>
<name>E8X3L4_GRATM</name>
<evidence type="ECO:0000256" key="1">
    <source>
        <dbReference type="SAM" id="MobiDB-lite"/>
    </source>
</evidence>
<keyword evidence="2" id="KW-0812">Transmembrane</keyword>
<feature type="transmembrane region" description="Helical" evidence="2">
    <location>
        <begin position="12"/>
        <end position="34"/>
    </location>
</feature>
<dbReference type="STRING" id="1198114.AciX9_1142"/>
<accession>E8X3L4</accession>
<dbReference type="Proteomes" id="UP000000343">
    <property type="component" value="Chromosome"/>
</dbReference>
<dbReference type="HOGENOM" id="CLU_1703376_0_0_0"/>
<feature type="compositionally biased region" description="Basic and acidic residues" evidence="1">
    <location>
        <begin position="93"/>
        <end position="103"/>
    </location>
</feature>
<dbReference type="RefSeq" id="WP_013579528.1">
    <property type="nucleotide sequence ID" value="NC_015064.1"/>
</dbReference>
<evidence type="ECO:0000313" key="4">
    <source>
        <dbReference type="Proteomes" id="UP000000343"/>
    </source>
</evidence>